<name>E1ZSH2_CHLVA</name>
<dbReference type="EMBL" id="GL433866">
    <property type="protein sequence ID" value="EFN51308.1"/>
    <property type="molecule type" value="Genomic_DNA"/>
</dbReference>
<evidence type="ECO:0000313" key="4">
    <source>
        <dbReference type="EMBL" id="EFN51308.1"/>
    </source>
</evidence>
<dbReference type="GeneID" id="17350717"/>
<dbReference type="OrthoDB" id="507343at2759"/>
<dbReference type="eggNOG" id="KOG0504">
    <property type="taxonomic scope" value="Eukaryota"/>
</dbReference>
<feature type="repeat" description="ANK" evidence="3">
    <location>
        <begin position="9"/>
        <end position="41"/>
    </location>
</feature>
<proteinExistence type="predicted"/>
<feature type="repeat" description="ANK" evidence="3">
    <location>
        <begin position="76"/>
        <end position="108"/>
    </location>
</feature>
<sequence length="136" mass="13915">ADINAEDADGETALLLAARRGHQAAVELMLEHGAATDQANRSGVTPLIAAALFGHDGTVEVLLARGAGTAASDVQHRRTPLHWAALADAAAIARMLLQHGAQGGAVDCHGATAMDLAVEHDCTQVVQVFVSFASSS</sequence>
<dbReference type="AlphaFoldDB" id="E1ZSH2"/>
<dbReference type="RefSeq" id="XP_005843410.1">
    <property type="nucleotide sequence ID" value="XM_005843348.1"/>
</dbReference>
<dbReference type="PANTHER" id="PTHR24171">
    <property type="entry name" value="ANKYRIN REPEAT DOMAIN-CONTAINING PROTEIN 39-RELATED"/>
    <property type="match status" value="1"/>
</dbReference>
<protein>
    <submittedName>
        <fullName evidence="4">Uncharacterized protein</fullName>
    </submittedName>
</protein>
<dbReference type="PANTHER" id="PTHR24171:SF10">
    <property type="entry name" value="ANKYRIN REPEAT DOMAIN-CONTAINING PROTEIN 29-LIKE"/>
    <property type="match status" value="1"/>
</dbReference>
<dbReference type="PROSITE" id="PS50088">
    <property type="entry name" value="ANK_REPEAT"/>
    <property type="match status" value="3"/>
</dbReference>
<dbReference type="Proteomes" id="UP000008141">
    <property type="component" value="Unassembled WGS sequence"/>
</dbReference>
<dbReference type="STRING" id="554065.E1ZSH2"/>
<dbReference type="InterPro" id="IPR036770">
    <property type="entry name" value="Ankyrin_rpt-contain_sf"/>
</dbReference>
<evidence type="ECO:0000256" key="1">
    <source>
        <dbReference type="ARBA" id="ARBA00022737"/>
    </source>
</evidence>
<feature type="repeat" description="ANK" evidence="3">
    <location>
        <begin position="42"/>
        <end position="74"/>
    </location>
</feature>
<dbReference type="InParanoid" id="E1ZSH2"/>
<keyword evidence="1" id="KW-0677">Repeat</keyword>
<organism evidence="5">
    <name type="scientific">Chlorella variabilis</name>
    <name type="common">Green alga</name>
    <dbReference type="NCBI Taxonomy" id="554065"/>
    <lineage>
        <taxon>Eukaryota</taxon>
        <taxon>Viridiplantae</taxon>
        <taxon>Chlorophyta</taxon>
        <taxon>core chlorophytes</taxon>
        <taxon>Trebouxiophyceae</taxon>
        <taxon>Chlorellales</taxon>
        <taxon>Chlorellaceae</taxon>
        <taxon>Chlorella clade</taxon>
        <taxon>Chlorella</taxon>
    </lineage>
</organism>
<dbReference type="Pfam" id="PF12796">
    <property type="entry name" value="Ank_2"/>
    <property type="match status" value="2"/>
</dbReference>
<feature type="non-terminal residue" evidence="4">
    <location>
        <position position="1"/>
    </location>
</feature>
<dbReference type="OMA" id="DRDETHW"/>
<dbReference type="Gene3D" id="1.25.40.20">
    <property type="entry name" value="Ankyrin repeat-containing domain"/>
    <property type="match status" value="2"/>
</dbReference>
<dbReference type="KEGG" id="cvr:CHLNCDRAFT_28265"/>
<keyword evidence="2 3" id="KW-0040">ANK repeat</keyword>
<keyword evidence="5" id="KW-1185">Reference proteome</keyword>
<reference evidence="4 5" key="1">
    <citation type="journal article" date="2010" name="Plant Cell">
        <title>The Chlorella variabilis NC64A genome reveals adaptation to photosymbiosis, coevolution with viruses, and cryptic sex.</title>
        <authorList>
            <person name="Blanc G."/>
            <person name="Duncan G."/>
            <person name="Agarkova I."/>
            <person name="Borodovsky M."/>
            <person name="Gurnon J."/>
            <person name="Kuo A."/>
            <person name="Lindquist E."/>
            <person name="Lucas S."/>
            <person name="Pangilinan J."/>
            <person name="Polle J."/>
            <person name="Salamov A."/>
            <person name="Terry A."/>
            <person name="Yamada T."/>
            <person name="Dunigan D.D."/>
            <person name="Grigoriev I.V."/>
            <person name="Claverie J.M."/>
            <person name="Van Etten J.L."/>
        </authorList>
    </citation>
    <scope>NUCLEOTIDE SEQUENCE [LARGE SCALE GENOMIC DNA]</scope>
    <source>
        <strain evidence="4 5">NC64A</strain>
    </source>
</reference>
<accession>E1ZSH2</accession>
<dbReference type="SMART" id="SM00248">
    <property type="entry name" value="ANK"/>
    <property type="match status" value="3"/>
</dbReference>
<evidence type="ECO:0000313" key="5">
    <source>
        <dbReference type="Proteomes" id="UP000008141"/>
    </source>
</evidence>
<gene>
    <name evidence="4" type="ORF">CHLNCDRAFT_28265</name>
</gene>
<evidence type="ECO:0000256" key="2">
    <source>
        <dbReference type="ARBA" id="ARBA00023043"/>
    </source>
</evidence>
<evidence type="ECO:0000256" key="3">
    <source>
        <dbReference type="PROSITE-ProRule" id="PRU00023"/>
    </source>
</evidence>
<dbReference type="InterPro" id="IPR002110">
    <property type="entry name" value="Ankyrin_rpt"/>
</dbReference>
<dbReference type="PROSITE" id="PS50297">
    <property type="entry name" value="ANK_REP_REGION"/>
    <property type="match status" value="3"/>
</dbReference>
<dbReference type="SUPFAM" id="SSF48403">
    <property type="entry name" value="Ankyrin repeat"/>
    <property type="match status" value="1"/>
</dbReference>